<protein>
    <submittedName>
        <fullName evidence="4">Zinc-binding dehydrogenase</fullName>
    </submittedName>
</protein>
<dbReference type="InterPro" id="IPR011032">
    <property type="entry name" value="GroES-like_sf"/>
</dbReference>
<dbReference type="CDD" id="cd08268">
    <property type="entry name" value="MDR2"/>
    <property type="match status" value="1"/>
</dbReference>
<keyword evidence="5" id="KW-1185">Reference proteome</keyword>
<dbReference type="InterPro" id="IPR020843">
    <property type="entry name" value="ER"/>
</dbReference>
<evidence type="ECO:0000313" key="4">
    <source>
        <dbReference type="EMBL" id="TMR19246.1"/>
    </source>
</evidence>
<feature type="domain" description="Enoyl reductase (ER)" evidence="3">
    <location>
        <begin position="11"/>
        <end position="328"/>
    </location>
</feature>
<dbReference type="InterPro" id="IPR013154">
    <property type="entry name" value="ADH-like_N"/>
</dbReference>
<evidence type="ECO:0000313" key="5">
    <source>
        <dbReference type="Proteomes" id="UP000309128"/>
    </source>
</evidence>
<dbReference type="PANTHER" id="PTHR48106:SF5">
    <property type="entry name" value="ZINC-CONTAINING ALCOHOL DEHYDROGENASE"/>
    <property type="match status" value="1"/>
</dbReference>
<dbReference type="Pfam" id="PF08240">
    <property type="entry name" value="ADH_N"/>
    <property type="match status" value="1"/>
</dbReference>
<dbReference type="Gene3D" id="3.90.180.10">
    <property type="entry name" value="Medium-chain alcohol dehydrogenases, catalytic domain"/>
    <property type="match status" value="1"/>
</dbReference>
<dbReference type="Pfam" id="PF00107">
    <property type="entry name" value="ADH_zinc_N"/>
    <property type="match status" value="1"/>
</dbReference>
<name>A0A5S4FHP6_9ACTN</name>
<comment type="caution">
    <text evidence="4">The sequence shown here is derived from an EMBL/GenBank/DDBJ whole genome shotgun (WGS) entry which is preliminary data.</text>
</comment>
<dbReference type="GO" id="GO:0016651">
    <property type="term" value="F:oxidoreductase activity, acting on NAD(P)H"/>
    <property type="evidence" value="ECO:0007669"/>
    <property type="project" value="TreeGrafter"/>
</dbReference>
<dbReference type="SUPFAM" id="SSF50129">
    <property type="entry name" value="GroES-like"/>
    <property type="match status" value="1"/>
</dbReference>
<dbReference type="AlphaFoldDB" id="A0A5S4FHP6"/>
<dbReference type="SMART" id="SM00829">
    <property type="entry name" value="PKS_ER"/>
    <property type="match status" value="1"/>
</dbReference>
<dbReference type="OrthoDB" id="9792162at2"/>
<keyword evidence="1" id="KW-0521">NADP</keyword>
<dbReference type="SUPFAM" id="SSF51735">
    <property type="entry name" value="NAD(P)-binding Rossmann-fold domains"/>
    <property type="match status" value="1"/>
</dbReference>
<dbReference type="GO" id="GO:0070402">
    <property type="term" value="F:NADPH binding"/>
    <property type="evidence" value="ECO:0007669"/>
    <property type="project" value="TreeGrafter"/>
</dbReference>
<organism evidence="4 5">
    <name type="scientific">Nonomuraea turkmeniaca</name>
    <dbReference type="NCBI Taxonomy" id="103838"/>
    <lineage>
        <taxon>Bacteria</taxon>
        <taxon>Bacillati</taxon>
        <taxon>Actinomycetota</taxon>
        <taxon>Actinomycetes</taxon>
        <taxon>Streptosporangiales</taxon>
        <taxon>Streptosporangiaceae</taxon>
        <taxon>Nonomuraea</taxon>
    </lineage>
</organism>
<dbReference type="InterPro" id="IPR036291">
    <property type="entry name" value="NAD(P)-bd_dom_sf"/>
</dbReference>
<evidence type="ECO:0000259" key="3">
    <source>
        <dbReference type="SMART" id="SM00829"/>
    </source>
</evidence>
<dbReference type="Gene3D" id="3.40.50.720">
    <property type="entry name" value="NAD(P)-binding Rossmann-like Domain"/>
    <property type="match status" value="1"/>
</dbReference>
<reference evidence="4 5" key="1">
    <citation type="submission" date="2019-05" db="EMBL/GenBank/DDBJ databases">
        <title>Draft genome sequence of Nonomuraea turkmeniaca DSM 43926.</title>
        <authorList>
            <person name="Saricaoglu S."/>
            <person name="Isik K."/>
        </authorList>
    </citation>
    <scope>NUCLEOTIDE SEQUENCE [LARGE SCALE GENOMIC DNA]</scope>
    <source>
        <strain evidence="4 5">DSM 43926</strain>
    </source>
</reference>
<dbReference type="RefSeq" id="WP_138667758.1">
    <property type="nucleotide sequence ID" value="NZ_VCKY01000065.1"/>
</dbReference>
<accession>A0A5S4FHP6</accession>
<evidence type="ECO:0000256" key="2">
    <source>
        <dbReference type="ARBA" id="ARBA00023002"/>
    </source>
</evidence>
<gene>
    <name evidence="4" type="ORF">ETD86_20495</name>
</gene>
<proteinExistence type="predicted"/>
<dbReference type="Proteomes" id="UP000309128">
    <property type="component" value="Unassembled WGS sequence"/>
</dbReference>
<dbReference type="PANTHER" id="PTHR48106">
    <property type="entry name" value="QUINONE OXIDOREDUCTASE PIG3-RELATED"/>
    <property type="match status" value="1"/>
</dbReference>
<evidence type="ECO:0000256" key="1">
    <source>
        <dbReference type="ARBA" id="ARBA00022857"/>
    </source>
</evidence>
<dbReference type="InterPro" id="IPR013149">
    <property type="entry name" value="ADH-like_C"/>
</dbReference>
<sequence length="337" mass="35194">MAKTVRFHEYGGPDVLRLEDVEVGEPGPGELLIRVDAIGLNRAEVLFRSGDYIEPVKEFPARLGAEAAGVVEAAGADVAGFEAAQPVSVVPAFSMNDYGVYAERAIVPAAAVVPRPGGVGAVEGAAVWMPYLTAYGALVEVGGMRAGDTVVLTAASSSVGLAAIQVANRVGATPIATTRTRAKAERLRKAGAAEVIVADEEDVVTRVLDLTGRRGAELVFDAVAGPGVVDLAKVVAPGGTLLEYGALSGEVTPYPGFELGMPALNMRTYLVHETTTDPERLRRAAAFVSSGLRSGAFEPVVDRVFGLDEIVAAHRYLEAGDQVGKIVISVDHYPTDR</sequence>
<dbReference type="EMBL" id="VCKY01000065">
    <property type="protein sequence ID" value="TMR19246.1"/>
    <property type="molecule type" value="Genomic_DNA"/>
</dbReference>
<keyword evidence="2" id="KW-0560">Oxidoreductase</keyword>